<dbReference type="SUPFAM" id="SSF46689">
    <property type="entry name" value="Homeodomain-like"/>
    <property type="match status" value="1"/>
</dbReference>
<dbReference type="Pfam" id="PF14278">
    <property type="entry name" value="TetR_C_8"/>
    <property type="match status" value="1"/>
</dbReference>
<accession>A0A644X6D6</accession>
<dbReference type="InterPro" id="IPR009057">
    <property type="entry name" value="Homeodomain-like_sf"/>
</dbReference>
<evidence type="ECO:0000313" key="3">
    <source>
        <dbReference type="EMBL" id="MPM09863.1"/>
    </source>
</evidence>
<dbReference type="Gene3D" id="1.10.357.10">
    <property type="entry name" value="Tetracycline Repressor, domain 2"/>
    <property type="match status" value="1"/>
</dbReference>
<dbReference type="GO" id="GO:0003677">
    <property type="term" value="F:DNA binding"/>
    <property type="evidence" value="ECO:0007669"/>
    <property type="project" value="UniProtKB-KW"/>
</dbReference>
<dbReference type="AlphaFoldDB" id="A0A644X6D6"/>
<gene>
    <name evidence="3" type="ORF">SDC9_56186</name>
</gene>
<dbReference type="PANTHER" id="PTHR43479">
    <property type="entry name" value="ACREF/ENVCD OPERON REPRESSOR-RELATED"/>
    <property type="match status" value="1"/>
</dbReference>
<dbReference type="InterPro" id="IPR039532">
    <property type="entry name" value="TetR_C_Firmicutes"/>
</dbReference>
<comment type="caution">
    <text evidence="3">The sequence shown here is derived from an EMBL/GenBank/DDBJ whole genome shotgun (WGS) entry which is preliminary data.</text>
</comment>
<sequence length="197" mass="23004">MEKQAGDRRTRKTLAVLRQSLTTLLREKSVKEITVKELTALADINRGTFYRHYRDIYDMMEQLENELFDQFRSMLDAYTASDLRRGLGPILSDIFRFIERNLDLSTALIDRGGNTLFLDRLKAAVYDKVFREWAGLYTFENEKRLNQVLSFLVGGVIELLRDWMDEGCLQSPEEMAFLSEQLILFGLGPMEHTHQLR</sequence>
<organism evidence="3">
    <name type="scientific">bioreactor metagenome</name>
    <dbReference type="NCBI Taxonomy" id="1076179"/>
    <lineage>
        <taxon>unclassified sequences</taxon>
        <taxon>metagenomes</taxon>
        <taxon>ecological metagenomes</taxon>
    </lineage>
</organism>
<name>A0A644X6D6_9ZZZZ</name>
<dbReference type="PROSITE" id="PS50977">
    <property type="entry name" value="HTH_TETR_2"/>
    <property type="match status" value="1"/>
</dbReference>
<dbReference type="InterPro" id="IPR001647">
    <property type="entry name" value="HTH_TetR"/>
</dbReference>
<reference evidence="3" key="1">
    <citation type="submission" date="2019-08" db="EMBL/GenBank/DDBJ databases">
        <authorList>
            <person name="Kucharzyk K."/>
            <person name="Murdoch R.W."/>
            <person name="Higgins S."/>
            <person name="Loffler F."/>
        </authorList>
    </citation>
    <scope>NUCLEOTIDE SEQUENCE</scope>
</reference>
<dbReference type="PANTHER" id="PTHR43479:SF7">
    <property type="entry name" value="TETR-FAMILY TRANSCRIPTIONAL REGULATOR"/>
    <property type="match status" value="1"/>
</dbReference>
<protein>
    <recommendedName>
        <fullName evidence="2">HTH tetR-type domain-containing protein</fullName>
    </recommendedName>
</protein>
<evidence type="ECO:0000259" key="2">
    <source>
        <dbReference type="PROSITE" id="PS50977"/>
    </source>
</evidence>
<keyword evidence="1" id="KW-0238">DNA-binding</keyword>
<dbReference type="InterPro" id="IPR050624">
    <property type="entry name" value="HTH-type_Tx_Regulator"/>
</dbReference>
<feature type="domain" description="HTH tetR-type" evidence="2">
    <location>
        <begin position="11"/>
        <end position="71"/>
    </location>
</feature>
<evidence type="ECO:0000256" key="1">
    <source>
        <dbReference type="ARBA" id="ARBA00023125"/>
    </source>
</evidence>
<proteinExistence type="predicted"/>
<dbReference type="EMBL" id="VSSQ01001621">
    <property type="protein sequence ID" value="MPM09863.1"/>
    <property type="molecule type" value="Genomic_DNA"/>
</dbReference>